<reference evidence="3 6" key="2">
    <citation type="submission" date="2019-11" db="EMBL/GenBank/DDBJ databases">
        <title>Flavobacterium resistens genome.</title>
        <authorList>
            <person name="Wilson V.M."/>
            <person name="Newman J.D."/>
        </authorList>
    </citation>
    <scope>NUCLEOTIDE SEQUENCE [LARGE SCALE GENOMIC DNA]</scope>
    <source>
        <strain evidence="3 6">DSM 19382</strain>
    </source>
</reference>
<evidence type="ECO:0000313" key="5">
    <source>
        <dbReference type="Proteomes" id="UP000317289"/>
    </source>
</evidence>
<keyword evidence="1" id="KW-0732">Signal</keyword>
<protein>
    <submittedName>
        <fullName evidence="4">Outer membrane protein assembly factor BamB, contains PQQ-like beta-propeller repeat</fullName>
    </submittedName>
    <submittedName>
        <fullName evidence="3">PQQ-binding-like beta-propeller repeat protein</fullName>
    </submittedName>
</protein>
<feature type="signal peptide" evidence="1">
    <location>
        <begin position="1"/>
        <end position="22"/>
    </location>
</feature>
<dbReference type="InterPro" id="IPR015943">
    <property type="entry name" value="WD40/YVTN_repeat-like_dom_sf"/>
</dbReference>
<dbReference type="Gene3D" id="2.130.10.10">
    <property type="entry name" value="YVTN repeat-like/Quinoprotein amine dehydrogenase"/>
    <property type="match status" value="1"/>
</dbReference>
<evidence type="ECO:0000313" key="3">
    <source>
        <dbReference type="EMBL" id="MRX67399.1"/>
    </source>
</evidence>
<dbReference type="PANTHER" id="PTHR34512:SF30">
    <property type="entry name" value="OUTER MEMBRANE PROTEIN ASSEMBLY FACTOR BAMB"/>
    <property type="match status" value="1"/>
</dbReference>
<proteinExistence type="predicted"/>
<dbReference type="EMBL" id="FXTA01000001">
    <property type="protein sequence ID" value="SMO47026.1"/>
    <property type="molecule type" value="Genomic_DNA"/>
</dbReference>
<dbReference type="AlphaFoldDB" id="A0A521BIY8"/>
<evidence type="ECO:0000259" key="2">
    <source>
        <dbReference type="Pfam" id="PF13360"/>
    </source>
</evidence>
<evidence type="ECO:0000256" key="1">
    <source>
        <dbReference type="SAM" id="SignalP"/>
    </source>
</evidence>
<dbReference type="Gene3D" id="2.40.128.630">
    <property type="match status" value="1"/>
</dbReference>
<feature type="domain" description="Pyrrolo-quinoline quinone repeat" evidence="2">
    <location>
        <begin position="42"/>
        <end position="256"/>
    </location>
</feature>
<evidence type="ECO:0000313" key="4">
    <source>
        <dbReference type="EMBL" id="SMO47026.1"/>
    </source>
</evidence>
<name>A0A521BIY8_9FLAO</name>
<dbReference type="OrthoDB" id="7012117at2"/>
<dbReference type="Proteomes" id="UP000317289">
    <property type="component" value="Unassembled WGS sequence"/>
</dbReference>
<dbReference type="SUPFAM" id="SSF50998">
    <property type="entry name" value="Quinoprotein alcohol dehydrogenase-like"/>
    <property type="match status" value="2"/>
</dbReference>
<dbReference type="EMBL" id="WKKG01000002">
    <property type="protein sequence ID" value="MRX67399.1"/>
    <property type="molecule type" value="Genomic_DNA"/>
</dbReference>
<dbReference type="InterPro" id="IPR018391">
    <property type="entry name" value="PQQ_b-propeller_rpt"/>
</dbReference>
<dbReference type="InterPro" id="IPR002372">
    <property type="entry name" value="PQQ_rpt_dom"/>
</dbReference>
<dbReference type="PANTHER" id="PTHR34512">
    <property type="entry name" value="CELL SURFACE PROTEIN"/>
    <property type="match status" value="1"/>
</dbReference>
<gene>
    <name evidence="3" type="ORF">GJU42_05420</name>
    <name evidence="4" type="ORF">SAMN06265349_1011084</name>
</gene>
<accession>A0A521BIY8</accession>
<feature type="chain" id="PRO_5043205544" evidence="1">
    <location>
        <begin position="23"/>
        <end position="356"/>
    </location>
</feature>
<sequence length="356" mass="39594">MRIKILLFISFFAALTSSQAQSIIAKINFQNKNLIFGSLDKNLYSLNIDTKNTNWIFNSENPIYSSAEIKENRIFVGDSNAMVYCIGSDGKQIWKTNLGTYNAIANKPTIIDNNLYVASASSLFVLDPKDGSILGKFYADTPISSPISYKDNAIFIADSKGKIYKLSLEGALIESYQGASAAIFSKLTIDQNNLFFGSNDMNFYKFNLDEKKIVSKIPTNEWISSTSVIDGNLVFFSNDGGFFYCLDKTNMTTKWKFKAAASIRTESLIIGNKIFFGSDDKNLYVLDKTTGKLIKKFLAKEKIKSSPILIENSIYFADESGEVYKLSTDLTTIKTVFKTAGEISSPAPKVIETAKK</sequence>
<organism evidence="4 5">
    <name type="scientific">Flavobacterium resistens</name>
    <dbReference type="NCBI Taxonomy" id="443612"/>
    <lineage>
        <taxon>Bacteria</taxon>
        <taxon>Pseudomonadati</taxon>
        <taxon>Bacteroidota</taxon>
        <taxon>Flavobacteriia</taxon>
        <taxon>Flavobacteriales</taxon>
        <taxon>Flavobacteriaceae</taxon>
        <taxon>Flavobacterium</taxon>
    </lineage>
</organism>
<keyword evidence="6" id="KW-1185">Reference proteome</keyword>
<dbReference type="SMART" id="SM00564">
    <property type="entry name" value="PQQ"/>
    <property type="match status" value="8"/>
</dbReference>
<evidence type="ECO:0000313" key="6">
    <source>
        <dbReference type="Proteomes" id="UP000468990"/>
    </source>
</evidence>
<reference evidence="4 5" key="1">
    <citation type="submission" date="2017-05" db="EMBL/GenBank/DDBJ databases">
        <authorList>
            <person name="Varghese N."/>
            <person name="Submissions S."/>
        </authorList>
    </citation>
    <scope>NUCLEOTIDE SEQUENCE [LARGE SCALE GENOMIC DNA]</scope>
    <source>
        <strain evidence="4 5">DSM 19382</strain>
    </source>
</reference>
<dbReference type="InterPro" id="IPR011047">
    <property type="entry name" value="Quinoprotein_ADH-like_sf"/>
</dbReference>
<dbReference type="Proteomes" id="UP000468990">
    <property type="component" value="Unassembled WGS sequence"/>
</dbReference>
<dbReference type="Pfam" id="PF13360">
    <property type="entry name" value="PQQ_2"/>
    <property type="match status" value="1"/>
</dbReference>